<sequence>MTSVSSEAREAAGSINSSGRENACRCLLTASSPFRLSLCSPSHHHHHYHYYYYRRRRNRFLIYR</sequence>
<organism evidence="2 3">
    <name type="scientific">Portunus trituberculatus</name>
    <name type="common">Swimming crab</name>
    <name type="synonym">Neptunus trituberculatus</name>
    <dbReference type="NCBI Taxonomy" id="210409"/>
    <lineage>
        <taxon>Eukaryota</taxon>
        <taxon>Metazoa</taxon>
        <taxon>Ecdysozoa</taxon>
        <taxon>Arthropoda</taxon>
        <taxon>Crustacea</taxon>
        <taxon>Multicrustacea</taxon>
        <taxon>Malacostraca</taxon>
        <taxon>Eumalacostraca</taxon>
        <taxon>Eucarida</taxon>
        <taxon>Decapoda</taxon>
        <taxon>Pleocyemata</taxon>
        <taxon>Brachyura</taxon>
        <taxon>Eubrachyura</taxon>
        <taxon>Portunoidea</taxon>
        <taxon>Portunidae</taxon>
        <taxon>Portuninae</taxon>
        <taxon>Portunus</taxon>
    </lineage>
</organism>
<gene>
    <name evidence="2" type="ORF">E2C01_092236</name>
</gene>
<reference evidence="2 3" key="1">
    <citation type="submission" date="2019-05" db="EMBL/GenBank/DDBJ databases">
        <title>Another draft genome of Portunus trituberculatus and its Hox gene families provides insights of decapod evolution.</title>
        <authorList>
            <person name="Jeong J.-H."/>
            <person name="Song I."/>
            <person name="Kim S."/>
            <person name="Choi T."/>
            <person name="Kim D."/>
            <person name="Ryu S."/>
            <person name="Kim W."/>
        </authorList>
    </citation>
    <scope>NUCLEOTIDE SEQUENCE [LARGE SCALE GENOMIC DNA]</scope>
    <source>
        <tissue evidence="2">Muscle</tissue>
    </source>
</reference>
<keyword evidence="3" id="KW-1185">Reference proteome</keyword>
<accession>A0A5B7JR76</accession>
<proteinExistence type="predicted"/>
<dbReference type="EMBL" id="VSRR010107997">
    <property type="protein sequence ID" value="MPC96953.1"/>
    <property type="molecule type" value="Genomic_DNA"/>
</dbReference>
<feature type="region of interest" description="Disordered" evidence="1">
    <location>
        <begin position="1"/>
        <end position="20"/>
    </location>
</feature>
<evidence type="ECO:0000256" key="1">
    <source>
        <dbReference type="SAM" id="MobiDB-lite"/>
    </source>
</evidence>
<dbReference type="Proteomes" id="UP000324222">
    <property type="component" value="Unassembled WGS sequence"/>
</dbReference>
<protein>
    <submittedName>
        <fullName evidence="2">Uncharacterized protein</fullName>
    </submittedName>
</protein>
<dbReference type="AlphaFoldDB" id="A0A5B7JR76"/>
<evidence type="ECO:0000313" key="2">
    <source>
        <dbReference type="EMBL" id="MPC96953.1"/>
    </source>
</evidence>
<evidence type="ECO:0000313" key="3">
    <source>
        <dbReference type="Proteomes" id="UP000324222"/>
    </source>
</evidence>
<name>A0A5B7JR76_PORTR</name>
<comment type="caution">
    <text evidence="2">The sequence shown here is derived from an EMBL/GenBank/DDBJ whole genome shotgun (WGS) entry which is preliminary data.</text>
</comment>